<keyword evidence="3" id="KW-0862">Zinc</keyword>
<dbReference type="GO" id="GO:0008270">
    <property type="term" value="F:zinc ion binding"/>
    <property type="evidence" value="ECO:0007669"/>
    <property type="project" value="UniProtKB-KW"/>
</dbReference>
<sequence length="314" mass="33018">MSNNTGAKSPGAMGGYDDDGDRLARYMSRLEMRVMLAFNDMPEADLYDLLASALRGAATGSGAPAASDEAIQALEDVAITDGSQMECAICLDHGTEAAARWKEMPCGHRFHGACLENWLHLHGTCPMCRHQMPTAEAPPAAPEVEQEEDAGETSEQLLLMVRVHVSGGDDNDGDGTVEVETSHPVLGALVMLAPPAAVLAGYIFRCSGRGLTDSSSSSSSSPEDGCGVDPASREAVEALDDVIVLGDDDGTECAICLDQHPAASRWKKMPCGHRFHGGCACAAPAPCAAAGICHRHRCASVRPLCTHDIFVQNT</sequence>
<dbReference type="Gene3D" id="3.30.40.10">
    <property type="entry name" value="Zinc/RING finger domain, C3HC4 (zinc finger)"/>
    <property type="match status" value="2"/>
</dbReference>
<organism evidence="6 7">
    <name type="scientific">Leersia perrieri</name>
    <dbReference type="NCBI Taxonomy" id="77586"/>
    <lineage>
        <taxon>Eukaryota</taxon>
        <taxon>Viridiplantae</taxon>
        <taxon>Streptophyta</taxon>
        <taxon>Embryophyta</taxon>
        <taxon>Tracheophyta</taxon>
        <taxon>Spermatophyta</taxon>
        <taxon>Magnoliopsida</taxon>
        <taxon>Liliopsida</taxon>
        <taxon>Poales</taxon>
        <taxon>Poaceae</taxon>
        <taxon>BOP clade</taxon>
        <taxon>Oryzoideae</taxon>
        <taxon>Oryzeae</taxon>
        <taxon>Oryzinae</taxon>
        <taxon>Leersia</taxon>
    </lineage>
</organism>
<name>A0A0D9VUL5_9ORYZ</name>
<reference evidence="6 7" key="1">
    <citation type="submission" date="2012-08" db="EMBL/GenBank/DDBJ databases">
        <title>Oryza genome evolution.</title>
        <authorList>
            <person name="Wing R.A."/>
        </authorList>
    </citation>
    <scope>NUCLEOTIDE SEQUENCE</scope>
</reference>
<dbReference type="SMART" id="SM00184">
    <property type="entry name" value="RING"/>
    <property type="match status" value="2"/>
</dbReference>
<evidence type="ECO:0000256" key="3">
    <source>
        <dbReference type="ARBA" id="ARBA00022833"/>
    </source>
</evidence>
<dbReference type="eggNOG" id="KOG0800">
    <property type="taxonomic scope" value="Eukaryota"/>
</dbReference>
<dbReference type="PROSITE" id="PS50089">
    <property type="entry name" value="ZF_RING_2"/>
    <property type="match status" value="1"/>
</dbReference>
<dbReference type="PANTHER" id="PTHR15710:SF132">
    <property type="entry name" value="E3 UBIQUITIN-PROTEIN LIGASE MPSR1"/>
    <property type="match status" value="1"/>
</dbReference>
<dbReference type="Gramene" id="LPERR03G16730.1">
    <property type="protein sequence ID" value="LPERR03G16730.1"/>
    <property type="gene ID" value="LPERR03G16730"/>
</dbReference>
<keyword evidence="2 4" id="KW-0863">Zinc-finger</keyword>
<protein>
    <recommendedName>
        <fullName evidence="5">RING-type domain-containing protein</fullName>
    </recommendedName>
</protein>
<feature type="domain" description="RING-type" evidence="5">
    <location>
        <begin position="87"/>
        <end position="129"/>
    </location>
</feature>
<evidence type="ECO:0000259" key="5">
    <source>
        <dbReference type="PROSITE" id="PS50089"/>
    </source>
</evidence>
<evidence type="ECO:0000256" key="2">
    <source>
        <dbReference type="ARBA" id="ARBA00022771"/>
    </source>
</evidence>
<dbReference type="GO" id="GO:0005737">
    <property type="term" value="C:cytoplasm"/>
    <property type="evidence" value="ECO:0007669"/>
    <property type="project" value="TreeGrafter"/>
</dbReference>
<dbReference type="Proteomes" id="UP000032180">
    <property type="component" value="Chromosome 3"/>
</dbReference>
<dbReference type="EnsemblPlants" id="LPERR03G16730.1">
    <property type="protein sequence ID" value="LPERR03G16730.1"/>
    <property type="gene ID" value="LPERR03G16730"/>
</dbReference>
<dbReference type="STRING" id="77586.A0A0D9VUL5"/>
<keyword evidence="7" id="KW-1185">Reference proteome</keyword>
<evidence type="ECO:0000313" key="6">
    <source>
        <dbReference type="EnsemblPlants" id="LPERR03G16730.1"/>
    </source>
</evidence>
<dbReference type="InterPro" id="IPR001841">
    <property type="entry name" value="Znf_RING"/>
</dbReference>
<dbReference type="SUPFAM" id="SSF57850">
    <property type="entry name" value="RING/U-box"/>
    <property type="match status" value="2"/>
</dbReference>
<keyword evidence="1" id="KW-0479">Metal-binding</keyword>
<dbReference type="AlphaFoldDB" id="A0A0D9VUL5"/>
<dbReference type="HOGENOM" id="CLU_886712_0_0_1"/>
<evidence type="ECO:0000313" key="7">
    <source>
        <dbReference type="Proteomes" id="UP000032180"/>
    </source>
</evidence>
<dbReference type="Pfam" id="PF13639">
    <property type="entry name" value="zf-RING_2"/>
    <property type="match status" value="1"/>
</dbReference>
<proteinExistence type="predicted"/>
<evidence type="ECO:0000256" key="1">
    <source>
        <dbReference type="ARBA" id="ARBA00022723"/>
    </source>
</evidence>
<reference evidence="7" key="2">
    <citation type="submission" date="2013-12" db="EMBL/GenBank/DDBJ databases">
        <authorList>
            <person name="Yu Y."/>
            <person name="Lee S."/>
            <person name="de Baynast K."/>
            <person name="Wissotski M."/>
            <person name="Liu L."/>
            <person name="Talag J."/>
            <person name="Goicoechea J."/>
            <person name="Angelova A."/>
            <person name="Jetty R."/>
            <person name="Kudrna D."/>
            <person name="Golser W."/>
            <person name="Rivera L."/>
            <person name="Zhang J."/>
            <person name="Wing R."/>
        </authorList>
    </citation>
    <scope>NUCLEOTIDE SEQUENCE</scope>
</reference>
<dbReference type="PANTHER" id="PTHR15710">
    <property type="entry name" value="E3 UBIQUITIN-PROTEIN LIGASE PRAJA"/>
    <property type="match status" value="1"/>
</dbReference>
<dbReference type="GO" id="GO:0061630">
    <property type="term" value="F:ubiquitin protein ligase activity"/>
    <property type="evidence" value="ECO:0007669"/>
    <property type="project" value="TreeGrafter"/>
</dbReference>
<reference evidence="6" key="3">
    <citation type="submission" date="2015-04" db="UniProtKB">
        <authorList>
            <consortium name="EnsemblPlants"/>
        </authorList>
    </citation>
    <scope>IDENTIFICATION</scope>
</reference>
<evidence type="ECO:0000256" key="4">
    <source>
        <dbReference type="PROSITE-ProRule" id="PRU00175"/>
    </source>
</evidence>
<dbReference type="InterPro" id="IPR013083">
    <property type="entry name" value="Znf_RING/FYVE/PHD"/>
</dbReference>
<dbReference type="SMART" id="SM01197">
    <property type="entry name" value="FANCL_C"/>
    <property type="match status" value="1"/>
</dbReference>
<accession>A0A0D9VUL5</accession>
<dbReference type="GO" id="GO:0016567">
    <property type="term" value="P:protein ubiquitination"/>
    <property type="evidence" value="ECO:0007669"/>
    <property type="project" value="TreeGrafter"/>
</dbReference>